<evidence type="ECO:0000313" key="6">
    <source>
        <dbReference type="EMBL" id="MFC7333720.1"/>
    </source>
</evidence>
<dbReference type="PANTHER" id="PTHR36511:SF4">
    <property type="entry name" value="ANTITOXIN MQSA"/>
    <property type="match status" value="1"/>
</dbReference>
<dbReference type="InterPro" id="IPR052359">
    <property type="entry name" value="HTH-type_reg/antitoxin"/>
</dbReference>
<protein>
    <submittedName>
        <fullName evidence="6">Helix-turn-helix domain-containing protein</fullName>
    </submittedName>
</protein>
<dbReference type="SMART" id="SM00530">
    <property type="entry name" value="HTH_XRE"/>
    <property type="match status" value="1"/>
</dbReference>
<dbReference type="SUPFAM" id="SSF47413">
    <property type="entry name" value="lambda repressor-like DNA-binding domains"/>
    <property type="match status" value="1"/>
</dbReference>
<reference evidence="7" key="1">
    <citation type="journal article" date="2019" name="Int. J. Syst. Evol. Microbiol.">
        <title>The Global Catalogue of Microorganisms (GCM) 10K type strain sequencing project: providing services to taxonomists for standard genome sequencing and annotation.</title>
        <authorList>
            <consortium name="The Broad Institute Genomics Platform"/>
            <consortium name="The Broad Institute Genome Sequencing Center for Infectious Disease"/>
            <person name="Wu L."/>
            <person name="Ma J."/>
        </authorList>
    </citation>
    <scope>NUCLEOTIDE SEQUENCE [LARGE SCALE GENOMIC DNA]</scope>
    <source>
        <strain evidence="7">CGMCC 1.16275</strain>
    </source>
</reference>
<accession>A0ABW2KXJ4</accession>
<keyword evidence="2" id="KW-0238">DNA-binding</keyword>
<sequence length="156" mass="16323">MPRFSLEDALRAEPDDRARMDATDDADIRRQIADDPETAPDLGDADPAGFAVRRAYPDLKALRARLGLSQTAFARAYGLSVWTLRQWEQGTAEPDGPARAYLKVIGQDPDGTRRAFARAAAPDAAAPDAAAPDAAAPDAAAPDAAAPDAAAPDAAE</sequence>
<proteinExistence type="predicted"/>
<gene>
    <name evidence="6" type="ORF">ACFQPS_11140</name>
</gene>
<dbReference type="InterPro" id="IPR010982">
    <property type="entry name" value="Lambda_DNA-bd_dom_sf"/>
</dbReference>
<dbReference type="PANTHER" id="PTHR36511">
    <property type="entry name" value="MERR FAMILY BACTERIAL REGULATORY PROTEIN"/>
    <property type="match status" value="1"/>
</dbReference>
<comment type="caution">
    <text evidence="6">The sequence shown here is derived from an EMBL/GenBank/DDBJ whole genome shotgun (WGS) entry which is preliminary data.</text>
</comment>
<feature type="region of interest" description="Disordered" evidence="4">
    <location>
        <begin position="1"/>
        <end position="48"/>
    </location>
</feature>
<evidence type="ECO:0000259" key="5">
    <source>
        <dbReference type="PROSITE" id="PS50943"/>
    </source>
</evidence>
<keyword evidence="3" id="KW-0804">Transcription</keyword>
<dbReference type="InterPro" id="IPR001387">
    <property type="entry name" value="Cro/C1-type_HTH"/>
</dbReference>
<evidence type="ECO:0000256" key="3">
    <source>
        <dbReference type="ARBA" id="ARBA00023163"/>
    </source>
</evidence>
<organism evidence="6 7">
    <name type="scientific">Rhodocista pekingensis</name>
    <dbReference type="NCBI Taxonomy" id="201185"/>
    <lineage>
        <taxon>Bacteria</taxon>
        <taxon>Pseudomonadati</taxon>
        <taxon>Pseudomonadota</taxon>
        <taxon>Alphaproteobacteria</taxon>
        <taxon>Rhodospirillales</taxon>
        <taxon>Azospirillaceae</taxon>
        <taxon>Rhodocista</taxon>
    </lineage>
</organism>
<evidence type="ECO:0000313" key="7">
    <source>
        <dbReference type="Proteomes" id="UP001596456"/>
    </source>
</evidence>
<evidence type="ECO:0000256" key="1">
    <source>
        <dbReference type="ARBA" id="ARBA00023015"/>
    </source>
</evidence>
<feature type="compositionally biased region" description="Basic and acidic residues" evidence="4">
    <location>
        <begin position="1"/>
        <end position="33"/>
    </location>
</feature>
<dbReference type="PROSITE" id="PS50943">
    <property type="entry name" value="HTH_CROC1"/>
    <property type="match status" value="1"/>
</dbReference>
<name>A0ABW2KXJ4_9PROT</name>
<dbReference type="Pfam" id="PF01381">
    <property type="entry name" value="HTH_3"/>
    <property type="match status" value="1"/>
</dbReference>
<feature type="domain" description="HTH cro/C1-type" evidence="5">
    <location>
        <begin position="59"/>
        <end position="95"/>
    </location>
</feature>
<evidence type="ECO:0000256" key="2">
    <source>
        <dbReference type="ARBA" id="ARBA00023125"/>
    </source>
</evidence>
<dbReference type="Proteomes" id="UP001596456">
    <property type="component" value="Unassembled WGS sequence"/>
</dbReference>
<dbReference type="RefSeq" id="WP_377358978.1">
    <property type="nucleotide sequence ID" value="NZ_JBHTCM010000010.1"/>
</dbReference>
<evidence type="ECO:0000256" key="4">
    <source>
        <dbReference type="SAM" id="MobiDB-lite"/>
    </source>
</evidence>
<feature type="region of interest" description="Disordered" evidence="4">
    <location>
        <begin position="113"/>
        <end position="156"/>
    </location>
</feature>
<feature type="compositionally biased region" description="Low complexity" evidence="4">
    <location>
        <begin position="119"/>
        <end position="156"/>
    </location>
</feature>
<keyword evidence="7" id="KW-1185">Reference proteome</keyword>
<dbReference type="EMBL" id="JBHTCM010000010">
    <property type="protein sequence ID" value="MFC7333720.1"/>
    <property type="molecule type" value="Genomic_DNA"/>
</dbReference>
<dbReference type="Gene3D" id="1.10.260.40">
    <property type="entry name" value="lambda repressor-like DNA-binding domains"/>
    <property type="match status" value="1"/>
</dbReference>
<dbReference type="CDD" id="cd00093">
    <property type="entry name" value="HTH_XRE"/>
    <property type="match status" value="1"/>
</dbReference>
<keyword evidence="1" id="KW-0805">Transcription regulation</keyword>